<dbReference type="Proteomes" id="UP000216024">
    <property type="component" value="Unassembled WGS sequence"/>
</dbReference>
<comment type="caution">
    <text evidence="1">The sequence shown here is derived from an EMBL/GenBank/DDBJ whole genome shotgun (WGS) entry which is preliminary data.</text>
</comment>
<proteinExistence type="predicted"/>
<protein>
    <submittedName>
        <fullName evidence="1">Uncharacterized protein</fullName>
    </submittedName>
</protein>
<keyword evidence="2" id="KW-1185">Reference proteome</keyword>
<dbReference type="AlphaFoldDB" id="A0A267MQC7"/>
<dbReference type="RefSeq" id="WP_095130212.1">
    <property type="nucleotide sequence ID" value="NZ_NIBG01000001.1"/>
</dbReference>
<reference evidence="1 2" key="1">
    <citation type="submission" date="2017-06" db="EMBL/GenBank/DDBJ databases">
        <title>Draft genome sequence of anaerobic fermentative bacterium Anaeromicrobium sediminis DY2726D isolated from West Pacific Ocean sediments.</title>
        <authorList>
            <person name="Zeng X."/>
        </authorList>
    </citation>
    <scope>NUCLEOTIDE SEQUENCE [LARGE SCALE GENOMIC DNA]</scope>
    <source>
        <strain evidence="1 2">DY2726D</strain>
    </source>
</reference>
<organism evidence="1 2">
    <name type="scientific">Anaeromicrobium sediminis</name>
    <dbReference type="NCBI Taxonomy" id="1478221"/>
    <lineage>
        <taxon>Bacteria</taxon>
        <taxon>Bacillati</taxon>
        <taxon>Bacillota</taxon>
        <taxon>Clostridia</taxon>
        <taxon>Peptostreptococcales</taxon>
        <taxon>Thermotaleaceae</taxon>
        <taxon>Anaeromicrobium</taxon>
    </lineage>
</organism>
<sequence length="59" mass="6839">MLYRVEPVNPSPYVKNDYYNGLDWSNSKNNPAKYTDTQKSFSDVFKEAISQNTSNENND</sequence>
<evidence type="ECO:0000313" key="1">
    <source>
        <dbReference type="EMBL" id="PAB61108.1"/>
    </source>
</evidence>
<gene>
    <name evidence="1" type="ORF">CCE28_01380</name>
</gene>
<accession>A0A267MQC7</accession>
<dbReference type="EMBL" id="NIBG01000001">
    <property type="protein sequence ID" value="PAB61108.1"/>
    <property type="molecule type" value="Genomic_DNA"/>
</dbReference>
<evidence type="ECO:0000313" key="2">
    <source>
        <dbReference type="Proteomes" id="UP000216024"/>
    </source>
</evidence>
<name>A0A267MQC7_9FIRM</name>